<sequence>MKQIAFIALLWGGILSSLNVQAAQTTAYVSLKGKLVIPAVCTLQMSNNNIHFGDVLSTRIDGVNYQRKAVGYTLACDRTPTGTLTMTLTGTPAGFTGGSGALGTSLNNLGIAFYSGSTRLTLNSAMAFSYTNQPALYAVPIKATAATFSSGGYFSAAANLVINYN</sequence>
<proteinExistence type="predicted"/>
<gene>
    <name evidence="3" type="ORF">ACFFJ3_10490</name>
</gene>
<reference evidence="3 4" key="1">
    <citation type="submission" date="2024-09" db="EMBL/GenBank/DDBJ databases">
        <authorList>
            <person name="Sun Q."/>
            <person name="Mori K."/>
        </authorList>
    </citation>
    <scope>NUCLEOTIDE SEQUENCE [LARGE SCALE GENOMIC DNA]</scope>
    <source>
        <strain evidence="3 4">CCM 8626</strain>
    </source>
</reference>
<dbReference type="InterPro" id="IPR000259">
    <property type="entry name" value="Adhesion_dom_fimbrial"/>
</dbReference>
<feature type="chain" id="PRO_5047223801" evidence="1">
    <location>
        <begin position="23"/>
        <end position="165"/>
    </location>
</feature>
<evidence type="ECO:0000259" key="2">
    <source>
        <dbReference type="Pfam" id="PF00419"/>
    </source>
</evidence>
<keyword evidence="4" id="KW-1185">Reference proteome</keyword>
<accession>A0ABV6ED61</accession>
<protein>
    <submittedName>
        <fullName evidence="3">Fimbrial protein</fullName>
    </submittedName>
</protein>
<dbReference type="Pfam" id="PF00419">
    <property type="entry name" value="Fimbrial"/>
    <property type="match status" value="1"/>
</dbReference>
<dbReference type="InterPro" id="IPR036937">
    <property type="entry name" value="Adhesion_dom_fimbrial_sf"/>
</dbReference>
<dbReference type="EMBL" id="JBHLXG010000008">
    <property type="protein sequence ID" value="MFC0226924.1"/>
    <property type="molecule type" value="Genomic_DNA"/>
</dbReference>
<feature type="domain" description="Fimbrial-type adhesion" evidence="2">
    <location>
        <begin position="30"/>
        <end position="164"/>
    </location>
</feature>
<dbReference type="Proteomes" id="UP001589792">
    <property type="component" value="Unassembled WGS sequence"/>
</dbReference>
<dbReference type="RefSeq" id="WP_380674967.1">
    <property type="nucleotide sequence ID" value="NZ_CP173186.1"/>
</dbReference>
<keyword evidence="1" id="KW-0732">Signal</keyword>
<evidence type="ECO:0000313" key="3">
    <source>
        <dbReference type="EMBL" id="MFC0226924.1"/>
    </source>
</evidence>
<dbReference type="Gene3D" id="2.60.40.1090">
    <property type="entry name" value="Fimbrial-type adhesion domain"/>
    <property type="match status" value="1"/>
</dbReference>
<name>A0ABV6ED61_9GAMM</name>
<evidence type="ECO:0000313" key="4">
    <source>
        <dbReference type="Proteomes" id="UP001589792"/>
    </source>
</evidence>
<dbReference type="InterPro" id="IPR008966">
    <property type="entry name" value="Adhesion_dom_sf"/>
</dbReference>
<evidence type="ECO:0000256" key="1">
    <source>
        <dbReference type="SAM" id="SignalP"/>
    </source>
</evidence>
<feature type="signal peptide" evidence="1">
    <location>
        <begin position="1"/>
        <end position="22"/>
    </location>
</feature>
<dbReference type="SUPFAM" id="SSF49401">
    <property type="entry name" value="Bacterial adhesins"/>
    <property type="match status" value="1"/>
</dbReference>
<comment type="caution">
    <text evidence="3">The sequence shown here is derived from an EMBL/GenBank/DDBJ whole genome shotgun (WGS) entry which is preliminary data.</text>
</comment>
<organism evidence="3 4">
    <name type="scientific">Serratia aquatilis</name>
    <dbReference type="NCBI Taxonomy" id="1737515"/>
    <lineage>
        <taxon>Bacteria</taxon>
        <taxon>Pseudomonadati</taxon>
        <taxon>Pseudomonadota</taxon>
        <taxon>Gammaproteobacteria</taxon>
        <taxon>Enterobacterales</taxon>
        <taxon>Yersiniaceae</taxon>
        <taxon>Serratia</taxon>
    </lineage>
</organism>